<gene>
    <name evidence="1" type="ORF">DLSSTS7063_00889</name>
</gene>
<evidence type="ECO:0008006" key="3">
    <source>
        <dbReference type="Google" id="ProtNLM"/>
    </source>
</evidence>
<dbReference type="EMBL" id="CABHNM010000024">
    <property type="protein sequence ID" value="VUW97941.1"/>
    <property type="molecule type" value="Genomic_DNA"/>
</dbReference>
<dbReference type="Proteomes" id="UP000398619">
    <property type="component" value="Unassembled WGS sequence"/>
</dbReference>
<evidence type="ECO:0000313" key="1">
    <source>
        <dbReference type="EMBL" id="VUW97941.1"/>
    </source>
</evidence>
<dbReference type="InterPro" id="IPR011204">
    <property type="entry name" value="Virulence_RhuM-like"/>
</dbReference>
<proteinExistence type="predicted"/>
<accession>A0A564SSC2</accession>
<dbReference type="PIRSF" id="PIRSF015268">
    <property type="entry name" value="Virulence_RhuM"/>
    <property type="match status" value="1"/>
</dbReference>
<evidence type="ECO:0000313" key="2">
    <source>
        <dbReference type="Proteomes" id="UP000398619"/>
    </source>
</evidence>
<dbReference type="PANTHER" id="PTHR35810:SF1">
    <property type="entry name" value="CYTOPLASMIC PROTEIN"/>
    <property type="match status" value="1"/>
</dbReference>
<dbReference type="AlphaFoldDB" id="A0A564SSC2"/>
<sequence length="334" mass="38661">MNNQDTMKQKSHMIIYKTEDGLTKIETTFDEDTVWLSIDQMAELFQRDKSTISRHIKNIFTEGELQRDSVVANFATTASDGKTYQVDYYNLDVIISVGYRVKSKRGTQFRIWATNILKEYMKKGFAMDDERLKNLGGGGYFKELLERIRDIRASEKVFYRQVLEIYATSIDYDPKAEISIQFFKKVQNKINYAIHGQTAAEVIYTRADAEKEFMGLTTFAGNQPTLKEAVIAKNYLDEKELRAMGQLVSGYLDFAERQAEREQAMTMQDWAEHLDRILTMSGEKLLLGNGSVSHKQAVDKATDEYKKYKARTLSDVEQDYFNSIKMLEQKTEKK</sequence>
<organism evidence="1 2">
    <name type="scientific">Dorea longicatena</name>
    <dbReference type="NCBI Taxonomy" id="88431"/>
    <lineage>
        <taxon>Bacteria</taxon>
        <taxon>Bacillati</taxon>
        <taxon>Bacillota</taxon>
        <taxon>Clostridia</taxon>
        <taxon>Lachnospirales</taxon>
        <taxon>Lachnospiraceae</taxon>
        <taxon>Dorea</taxon>
    </lineage>
</organism>
<reference evidence="1 2" key="1">
    <citation type="submission" date="2019-07" db="EMBL/GenBank/DDBJ databases">
        <authorList>
            <person name="Hibberd C M."/>
            <person name="Gehrig L. J."/>
            <person name="Chang H.-W."/>
            <person name="Venkatesh S."/>
        </authorList>
    </citation>
    <scope>NUCLEOTIDE SEQUENCE [LARGE SCALE GENOMIC DNA]</scope>
    <source>
        <strain evidence="1">Dorea_longicatena_SSTS_Bg7063</strain>
    </source>
</reference>
<dbReference type="PANTHER" id="PTHR35810">
    <property type="entry name" value="CYTOPLASMIC PROTEIN-RELATED"/>
    <property type="match status" value="1"/>
</dbReference>
<name>A0A564SSC2_9FIRM</name>
<dbReference type="Pfam" id="PF13310">
    <property type="entry name" value="Virulence_RhuM"/>
    <property type="match status" value="1"/>
</dbReference>
<protein>
    <recommendedName>
        <fullName evidence="3">Cell filamentation protein Fic</fullName>
    </recommendedName>
</protein>